<organism evidence="1 2">
    <name type="scientific">Lecanicillium saksenae</name>
    <dbReference type="NCBI Taxonomy" id="468837"/>
    <lineage>
        <taxon>Eukaryota</taxon>
        <taxon>Fungi</taxon>
        <taxon>Dikarya</taxon>
        <taxon>Ascomycota</taxon>
        <taxon>Pezizomycotina</taxon>
        <taxon>Sordariomycetes</taxon>
        <taxon>Hypocreomycetidae</taxon>
        <taxon>Hypocreales</taxon>
        <taxon>Cordycipitaceae</taxon>
        <taxon>Lecanicillium</taxon>
    </lineage>
</organism>
<name>A0ACC1QDY2_9HYPO</name>
<accession>A0ACC1QDY2</accession>
<dbReference type="EMBL" id="JANAKD010002393">
    <property type="protein sequence ID" value="KAJ3473728.1"/>
    <property type="molecule type" value="Genomic_DNA"/>
</dbReference>
<keyword evidence="2" id="KW-1185">Reference proteome</keyword>
<protein>
    <submittedName>
        <fullName evidence="1">Uncharacterized protein</fullName>
    </submittedName>
</protein>
<reference evidence="1" key="1">
    <citation type="submission" date="2022-07" db="EMBL/GenBank/DDBJ databases">
        <title>Genome Sequence of Lecanicillium saksenae.</title>
        <authorList>
            <person name="Buettner E."/>
        </authorList>
    </citation>
    <scope>NUCLEOTIDE SEQUENCE</scope>
    <source>
        <strain evidence="1">VT-O1</strain>
    </source>
</reference>
<gene>
    <name evidence="1" type="ORF">NLG97_g10162</name>
</gene>
<dbReference type="Proteomes" id="UP001148737">
    <property type="component" value="Unassembled WGS sequence"/>
</dbReference>
<proteinExistence type="predicted"/>
<evidence type="ECO:0000313" key="2">
    <source>
        <dbReference type="Proteomes" id="UP001148737"/>
    </source>
</evidence>
<evidence type="ECO:0000313" key="1">
    <source>
        <dbReference type="EMBL" id="KAJ3473728.1"/>
    </source>
</evidence>
<sequence>MYSRYLDVLAVDAAVASAALGVRLAVDSDRHDVAASRTNLAVGALGVGVGEGHVAKVGKGDGALVVVKVLDDPLGVGEAEVVGDVGELTLRRSWSPALTARSYL</sequence>
<comment type="caution">
    <text evidence="1">The sequence shown here is derived from an EMBL/GenBank/DDBJ whole genome shotgun (WGS) entry which is preliminary data.</text>
</comment>